<evidence type="ECO:0008006" key="3">
    <source>
        <dbReference type="Google" id="ProtNLM"/>
    </source>
</evidence>
<evidence type="ECO:0000313" key="1">
    <source>
        <dbReference type="EMBL" id="ANF54025.1"/>
    </source>
</evidence>
<dbReference type="KEGG" id="bne:DA69_04255"/>
<reference evidence="1 2" key="1">
    <citation type="journal article" date="2014" name="Genome Announc.">
        <title>Genome Sequence of a Promising Hydrogen-Producing Facultative Anaerobic Bacterium, Brevundimonas naejangsanensis Strain B1.</title>
        <authorList>
            <person name="Su H."/>
            <person name="Zhang T."/>
            <person name="Bao M."/>
            <person name="Jiang Y."/>
            <person name="Wang Y."/>
            <person name="Tan T."/>
        </authorList>
    </citation>
    <scope>NUCLEOTIDE SEQUENCE [LARGE SCALE GENOMIC DNA]</scope>
    <source>
        <strain evidence="1 2">B1</strain>
    </source>
</reference>
<sequence length="144" mass="15235">MTLRHAPIIVASVAGLLPARNPQGDDGGVDKAQDAISAPVDQTFAAMGNTIIGYAPGAAMSEIRSGDVAPERARGLLDHLRSAGVAYFNRLYSDRQASARQEVVVLNRGFTDNKDAPPLAADAPTVPAKVVRHLRRAREIQAAI</sequence>
<dbReference type="EMBL" id="CP015614">
    <property type="protein sequence ID" value="ANF54025.1"/>
    <property type="molecule type" value="Genomic_DNA"/>
</dbReference>
<organism evidence="1 2">
    <name type="scientific">Brevundimonas naejangsanensis</name>
    <dbReference type="NCBI Taxonomy" id="588932"/>
    <lineage>
        <taxon>Bacteria</taxon>
        <taxon>Pseudomonadati</taxon>
        <taxon>Pseudomonadota</taxon>
        <taxon>Alphaproteobacteria</taxon>
        <taxon>Caulobacterales</taxon>
        <taxon>Caulobacteraceae</taxon>
        <taxon>Brevundimonas</taxon>
    </lineage>
</organism>
<gene>
    <name evidence="1" type="ORF">DA69_04255</name>
</gene>
<accession>A0A172Y4J5</accession>
<name>A0A172Y4J5_9CAUL</name>
<protein>
    <recommendedName>
        <fullName evidence="3">DUF4142 domain-containing protein</fullName>
    </recommendedName>
</protein>
<keyword evidence="2" id="KW-1185">Reference proteome</keyword>
<dbReference type="RefSeq" id="WP_064108275.1">
    <property type="nucleotide sequence ID" value="NZ_CP015614.1"/>
</dbReference>
<dbReference type="AlphaFoldDB" id="A0A172Y4J5"/>
<evidence type="ECO:0000313" key="2">
    <source>
        <dbReference type="Proteomes" id="UP000077603"/>
    </source>
</evidence>
<proteinExistence type="predicted"/>
<dbReference type="STRING" id="588932.DA69_04255"/>
<dbReference type="Proteomes" id="UP000077603">
    <property type="component" value="Chromosome"/>
</dbReference>